<dbReference type="EMBL" id="BAABFC010000003">
    <property type="protein sequence ID" value="GAA4494912.1"/>
    <property type="molecule type" value="Genomic_DNA"/>
</dbReference>
<accession>A0ABP8PYR5</accession>
<sequence length="253" mass="28059">MTPLQLEQVSLQLGSRRLLDDIQLEVAAGELVILLGPNGCGKSTLLQAIAGERRHTGQIRLFGQTRAQWAAPRLARRLAVLPQHSDLRFDFPAESVVALGRLPWPGPRQAQATIIRRCMEQMDVWALRQAPYLQLSGGERQRVHLARVLCQLADEEPGLLLLDEPTSALDPGHQHQVLQQIQAVARRGHGVLMVLHDLNLASRYADRLVLMQQGRLLAEGSAEAILTVDHLARLYGPGPELWHHPLTGRPLVV</sequence>
<evidence type="ECO:0000256" key="1">
    <source>
        <dbReference type="ARBA" id="ARBA00022448"/>
    </source>
</evidence>
<keyword evidence="3 7" id="KW-0067">ATP-binding</keyword>
<keyword evidence="4" id="KW-1278">Translocase</keyword>
<evidence type="ECO:0000256" key="5">
    <source>
        <dbReference type="ARBA" id="ARBA00037066"/>
    </source>
</evidence>
<comment type="function">
    <text evidence="5">Part of the ABC transporter complex HmuTUV involved in hemin import. Responsible for energy coupling to the transport system.</text>
</comment>
<evidence type="ECO:0000256" key="3">
    <source>
        <dbReference type="ARBA" id="ARBA00022840"/>
    </source>
</evidence>
<dbReference type="InterPro" id="IPR027417">
    <property type="entry name" value="P-loop_NTPase"/>
</dbReference>
<organism evidence="7 8">
    <name type="scientific">Pseudaeromonas paramecii</name>
    <dbReference type="NCBI Taxonomy" id="2138166"/>
    <lineage>
        <taxon>Bacteria</taxon>
        <taxon>Pseudomonadati</taxon>
        <taxon>Pseudomonadota</taxon>
        <taxon>Gammaproteobacteria</taxon>
        <taxon>Aeromonadales</taxon>
        <taxon>Aeromonadaceae</taxon>
        <taxon>Pseudaeromonas</taxon>
    </lineage>
</organism>
<feature type="domain" description="ABC transporter" evidence="6">
    <location>
        <begin position="4"/>
        <end position="238"/>
    </location>
</feature>
<dbReference type="Pfam" id="PF00005">
    <property type="entry name" value="ABC_tran"/>
    <property type="match status" value="1"/>
</dbReference>
<dbReference type="SUPFAM" id="SSF52540">
    <property type="entry name" value="P-loop containing nucleoside triphosphate hydrolases"/>
    <property type="match status" value="1"/>
</dbReference>
<dbReference type="PANTHER" id="PTHR42794:SF1">
    <property type="entry name" value="HEMIN IMPORT ATP-BINDING PROTEIN HMUV"/>
    <property type="match status" value="1"/>
</dbReference>
<dbReference type="CDD" id="cd03214">
    <property type="entry name" value="ABC_Iron-Siderophores_B12_Hemin"/>
    <property type="match status" value="1"/>
</dbReference>
<dbReference type="InterPro" id="IPR003439">
    <property type="entry name" value="ABC_transporter-like_ATP-bd"/>
</dbReference>
<dbReference type="RefSeq" id="WP_345010149.1">
    <property type="nucleotide sequence ID" value="NZ_BAABFC010000003.1"/>
</dbReference>
<dbReference type="SMART" id="SM00382">
    <property type="entry name" value="AAA"/>
    <property type="match status" value="1"/>
</dbReference>
<dbReference type="InterPro" id="IPR003593">
    <property type="entry name" value="AAA+_ATPase"/>
</dbReference>
<reference evidence="8" key="1">
    <citation type="journal article" date="2019" name="Int. J. Syst. Evol. Microbiol.">
        <title>The Global Catalogue of Microorganisms (GCM) 10K type strain sequencing project: providing services to taxonomists for standard genome sequencing and annotation.</title>
        <authorList>
            <consortium name="The Broad Institute Genomics Platform"/>
            <consortium name="The Broad Institute Genome Sequencing Center for Infectious Disease"/>
            <person name="Wu L."/>
            <person name="Ma J."/>
        </authorList>
    </citation>
    <scope>NUCLEOTIDE SEQUENCE [LARGE SCALE GENOMIC DNA]</scope>
    <source>
        <strain evidence="8">JCM 32226</strain>
    </source>
</reference>
<name>A0ABP8PYR5_9GAMM</name>
<evidence type="ECO:0000313" key="8">
    <source>
        <dbReference type="Proteomes" id="UP001501321"/>
    </source>
</evidence>
<gene>
    <name evidence="7" type="ORF">GCM10023095_07290</name>
</gene>
<dbReference type="NCBIfam" id="NF010068">
    <property type="entry name" value="PRK13548.1"/>
    <property type="match status" value="1"/>
</dbReference>
<evidence type="ECO:0000259" key="6">
    <source>
        <dbReference type="PROSITE" id="PS50893"/>
    </source>
</evidence>
<dbReference type="Gene3D" id="3.40.50.300">
    <property type="entry name" value="P-loop containing nucleotide triphosphate hydrolases"/>
    <property type="match status" value="1"/>
</dbReference>
<evidence type="ECO:0000256" key="4">
    <source>
        <dbReference type="ARBA" id="ARBA00022967"/>
    </source>
</evidence>
<dbReference type="GO" id="GO:0005524">
    <property type="term" value="F:ATP binding"/>
    <property type="evidence" value="ECO:0007669"/>
    <property type="project" value="UniProtKB-KW"/>
</dbReference>
<dbReference type="Proteomes" id="UP001501321">
    <property type="component" value="Unassembled WGS sequence"/>
</dbReference>
<dbReference type="PROSITE" id="PS50893">
    <property type="entry name" value="ABC_TRANSPORTER_2"/>
    <property type="match status" value="1"/>
</dbReference>
<keyword evidence="2" id="KW-0547">Nucleotide-binding</keyword>
<evidence type="ECO:0000256" key="2">
    <source>
        <dbReference type="ARBA" id="ARBA00022741"/>
    </source>
</evidence>
<proteinExistence type="predicted"/>
<keyword evidence="1" id="KW-0813">Transport</keyword>
<protein>
    <submittedName>
        <fullName evidence="7">Heme ABC transporter ATP-binding protein</fullName>
    </submittedName>
</protein>
<evidence type="ECO:0000313" key="7">
    <source>
        <dbReference type="EMBL" id="GAA4494912.1"/>
    </source>
</evidence>
<keyword evidence="8" id="KW-1185">Reference proteome</keyword>
<comment type="caution">
    <text evidence="7">The sequence shown here is derived from an EMBL/GenBank/DDBJ whole genome shotgun (WGS) entry which is preliminary data.</text>
</comment>
<dbReference type="PANTHER" id="PTHR42794">
    <property type="entry name" value="HEMIN IMPORT ATP-BINDING PROTEIN HMUV"/>
    <property type="match status" value="1"/>
</dbReference>